<reference evidence="5" key="1">
    <citation type="submission" date="2019-11" db="EMBL/GenBank/DDBJ databases">
        <title>Genome sequence of Heliorestis convoluta strain HH, an alkaliphilic and minimalistic phototrophic bacterium from a soda lake in Egypt.</title>
        <authorList>
            <person name="Dewey E.D."/>
            <person name="Stokes L.M."/>
            <person name="Burchell B.M."/>
            <person name="Shaffer K.N."/>
            <person name="Huntington A.M."/>
            <person name="Baker J.M."/>
            <person name="Nadendla S."/>
            <person name="Giglio M.G."/>
            <person name="Touchman J.W."/>
            <person name="Blankenship R.E."/>
            <person name="Madigan M.T."/>
            <person name="Sattley W.M."/>
        </authorList>
    </citation>
    <scope>NUCLEOTIDE SEQUENCE [LARGE SCALE GENOMIC DNA]</scope>
    <source>
        <strain evidence="5">HH</strain>
    </source>
</reference>
<organism evidence="4 5">
    <name type="scientific">Heliorestis convoluta</name>
    <dbReference type="NCBI Taxonomy" id="356322"/>
    <lineage>
        <taxon>Bacteria</taxon>
        <taxon>Bacillati</taxon>
        <taxon>Bacillota</taxon>
        <taxon>Clostridia</taxon>
        <taxon>Eubacteriales</taxon>
        <taxon>Heliobacteriaceae</taxon>
        <taxon>Heliorestis</taxon>
    </lineage>
</organism>
<dbReference type="RefSeq" id="WP_153724316.1">
    <property type="nucleotide sequence ID" value="NZ_CP045875.1"/>
</dbReference>
<evidence type="ECO:0000256" key="1">
    <source>
        <dbReference type="ARBA" id="ARBA00023239"/>
    </source>
</evidence>
<dbReference type="Pfam" id="PF06094">
    <property type="entry name" value="GGACT"/>
    <property type="match status" value="1"/>
</dbReference>
<gene>
    <name evidence="4" type="ORF">FTV88_0634</name>
</gene>
<name>A0A5Q2MZE6_9FIRM</name>
<dbReference type="InterPro" id="IPR017939">
    <property type="entry name" value="G-Glutamylcylcotransferase"/>
</dbReference>
<dbReference type="GO" id="GO:0016740">
    <property type="term" value="F:transferase activity"/>
    <property type="evidence" value="ECO:0007669"/>
    <property type="project" value="UniProtKB-KW"/>
</dbReference>
<evidence type="ECO:0000313" key="5">
    <source>
        <dbReference type="Proteomes" id="UP000366051"/>
    </source>
</evidence>
<dbReference type="SUPFAM" id="SSF110857">
    <property type="entry name" value="Gamma-glutamyl cyclotransferase-like"/>
    <property type="match status" value="1"/>
</dbReference>
<dbReference type="InterPro" id="IPR036568">
    <property type="entry name" value="GGCT-like_sf"/>
</dbReference>
<proteinExistence type="predicted"/>
<sequence length="158" mass="18771">MSILYFAYGSCMDKERLMEAGVIEEFELIGIGRIDGWRFCMNKRSGCRRYVWANVEKDEKSYVYGVLYQVSDRGHKYLDHREQYPEHYEKEYVTVKIEEHLYENVMIYVATAEYKCQAGLPTTQKYEIELNRGGASLPEPYRTQSLLKEIQRCQSYKK</sequence>
<dbReference type="InterPro" id="IPR013024">
    <property type="entry name" value="GGCT-like"/>
</dbReference>
<evidence type="ECO:0000256" key="2">
    <source>
        <dbReference type="PIRSR" id="PIRSR617939-1"/>
    </source>
</evidence>
<feature type="active site" description="Proton acceptor" evidence="2">
    <location>
        <position position="82"/>
    </location>
</feature>
<evidence type="ECO:0000259" key="3">
    <source>
        <dbReference type="Pfam" id="PF06094"/>
    </source>
</evidence>
<dbReference type="GO" id="GO:0003839">
    <property type="term" value="F:gamma-glutamylcyclotransferase activity"/>
    <property type="evidence" value="ECO:0007669"/>
    <property type="project" value="InterPro"/>
</dbReference>
<dbReference type="InterPro" id="IPR009288">
    <property type="entry name" value="AIG2-like_dom"/>
</dbReference>
<evidence type="ECO:0000313" key="4">
    <source>
        <dbReference type="EMBL" id="QGG46813.1"/>
    </source>
</evidence>
<dbReference type="Proteomes" id="UP000366051">
    <property type="component" value="Chromosome"/>
</dbReference>
<dbReference type="EMBL" id="CP045875">
    <property type="protein sequence ID" value="QGG46813.1"/>
    <property type="molecule type" value="Genomic_DNA"/>
</dbReference>
<dbReference type="PANTHER" id="PTHR12935:SF0">
    <property type="entry name" value="GAMMA-GLUTAMYLCYCLOTRANSFERASE"/>
    <property type="match status" value="1"/>
</dbReference>
<dbReference type="KEGG" id="hcv:FTV88_0634"/>
<protein>
    <submittedName>
        <fullName evidence="4">Gamma-glutamylcyclotransferase</fullName>
    </submittedName>
</protein>
<keyword evidence="5" id="KW-1185">Reference proteome</keyword>
<dbReference type="Gene3D" id="3.10.490.10">
    <property type="entry name" value="Gamma-glutamyl cyclotransferase-like"/>
    <property type="match status" value="1"/>
</dbReference>
<keyword evidence="1" id="KW-0456">Lyase</keyword>
<accession>A0A5Q2MZE6</accession>
<keyword evidence="4" id="KW-0808">Transferase</keyword>
<dbReference type="AlphaFoldDB" id="A0A5Q2MZE6"/>
<dbReference type="CDD" id="cd06661">
    <property type="entry name" value="GGCT_like"/>
    <property type="match status" value="1"/>
</dbReference>
<dbReference type="PANTHER" id="PTHR12935">
    <property type="entry name" value="GAMMA-GLUTAMYLCYCLOTRANSFERASE"/>
    <property type="match status" value="1"/>
</dbReference>
<feature type="domain" description="Gamma-glutamylcyclotransferase AIG2-like" evidence="3">
    <location>
        <begin position="5"/>
        <end position="115"/>
    </location>
</feature>
<dbReference type="OrthoDB" id="158990at2"/>